<keyword evidence="2" id="KW-1185">Reference proteome</keyword>
<protein>
    <submittedName>
        <fullName evidence="1">Uncharacterized protein</fullName>
    </submittedName>
</protein>
<evidence type="ECO:0000313" key="2">
    <source>
        <dbReference type="Proteomes" id="UP001634394"/>
    </source>
</evidence>
<comment type="caution">
    <text evidence="1">The sequence shown here is derived from an EMBL/GenBank/DDBJ whole genome shotgun (WGS) entry which is preliminary data.</text>
</comment>
<evidence type="ECO:0000313" key="1">
    <source>
        <dbReference type="EMBL" id="KAL3886772.1"/>
    </source>
</evidence>
<dbReference type="EMBL" id="JBJQND010000002">
    <property type="protein sequence ID" value="KAL3886772.1"/>
    <property type="molecule type" value="Genomic_DNA"/>
</dbReference>
<proteinExistence type="predicted"/>
<accession>A0ABD3XKM8</accession>
<gene>
    <name evidence="1" type="ORF">ACJMK2_026745</name>
</gene>
<reference evidence="1 2" key="1">
    <citation type="submission" date="2024-11" db="EMBL/GenBank/DDBJ databases">
        <title>Chromosome-level genome assembly of the freshwater bivalve Anodonta woodiana.</title>
        <authorList>
            <person name="Chen X."/>
        </authorList>
    </citation>
    <scope>NUCLEOTIDE SEQUENCE [LARGE SCALE GENOMIC DNA]</scope>
    <source>
        <strain evidence="1">MN2024</strain>
        <tissue evidence="1">Gills</tissue>
    </source>
</reference>
<dbReference type="AlphaFoldDB" id="A0ABD3XKM8"/>
<dbReference type="Proteomes" id="UP001634394">
    <property type="component" value="Unassembled WGS sequence"/>
</dbReference>
<sequence length="128" mass="15093">MRTLLPGNWNQSFPLRICRHKIVSSRISDRLDASWKLFVLCPNVLQFQRRKGLSITLSTRLIMNPDCISVGTDRQLKINISRLWESTYLCDEYELLEYALKGYIVMYPCPPQPFINLEGRTYSDELRY</sequence>
<organism evidence="1 2">
    <name type="scientific">Sinanodonta woodiana</name>
    <name type="common">Chinese pond mussel</name>
    <name type="synonym">Anodonta woodiana</name>
    <dbReference type="NCBI Taxonomy" id="1069815"/>
    <lineage>
        <taxon>Eukaryota</taxon>
        <taxon>Metazoa</taxon>
        <taxon>Spiralia</taxon>
        <taxon>Lophotrochozoa</taxon>
        <taxon>Mollusca</taxon>
        <taxon>Bivalvia</taxon>
        <taxon>Autobranchia</taxon>
        <taxon>Heteroconchia</taxon>
        <taxon>Palaeoheterodonta</taxon>
        <taxon>Unionida</taxon>
        <taxon>Unionoidea</taxon>
        <taxon>Unionidae</taxon>
        <taxon>Unioninae</taxon>
        <taxon>Sinanodonta</taxon>
    </lineage>
</organism>
<name>A0ABD3XKM8_SINWO</name>